<name>W5WAJ5_9PSEU</name>
<protein>
    <submittedName>
        <fullName evidence="1">Uncharacterized protein</fullName>
    </submittedName>
</protein>
<reference evidence="1 2" key="1">
    <citation type="journal article" date="2014" name="BMC Genomics">
        <title>Complete genome sequence of producer of the glycopeptide antibiotic Aculeximycin Kutzneria albida DSM 43870T, a representative of minor genus of Pseudonocardiaceae.</title>
        <authorList>
            <person name="Rebets Y."/>
            <person name="Tokovenko B."/>
            <person name="Lushchyk I."/>
            <person name="Ruckert C."/>
            <person name="Zaburannyi N."/>
            <person name="Bechthold A."/>
            <person name="Kalinowski J."/>
            <person name="Luzhetskyy A."/>
        </authorList>
    </citation>
    <scope>NUCLEOTIDE SEQUENCE [LARGE SCALE GENOMIC DNA]</scope>
    <source>
        <strain evidence="1">DSM 43870</strain>
    </source>
</reference>
<dbReference type="KEGG" id="kal:KALB_4218"/>
<gene>
    <name evidence="1" type="ORF">KALB_4218</name>
</gene>
<dbReference type="RefSeq" id="WP_042220606.1">
    <property type="nucleotide sequence ID" value="NZ_CP007155.1"/>
</dbReference>
<keyword evidence="2" id="KW-1185">Reference proteome</keyword>
<proteinExistence type="predicted"/>
<evidence type="ECO:0000313" key="1">
    <source>
        <dbReference type="EMBL" id="AHH97581.1"/>
    </source>
</evidence>
<organism evidence="1 2">
    <name type="scientific">Kutzneria albida DSM 43870</name>
    <dbReference type="NCBI Taxonomy" id="1449976"/>
    <lineage>
        <taxon>Bacteria</taxon>
        <taxon>Bacillati</taxon>
        <taxon>Actinomycetota</taxon>
        <taxon>Actinomycetes</taxon>
        <taxon>Pseudonocardiales</taxon>
        <taxon>Pseudonocardiaceae</taxon>
        <taxon>Kutzneria</taxon>
    </lineage>
</organism>
<sequence length="79" mass="8480">MDVEVFEPGTVTVSVRAIDNGDWREIGRHTDVVDALDVVSTCGFLVRAVDYGIEPGTAVRVTILGEASEATDSYVTHAQ</sequence>
<accession>W5WAJ5</accession>
<dbReference type="AlphaFoldDB" id="W5WAJ5"/>
<dbReference type="HOGENOM" id="CLU_2601443_0_0_11"/>
<dbReference type="Proteomes" id="UP000019225">
    <property type="component" value="Chromosome"/>
</dbReference>
<evidence type="ECO:0000313" key="2">
    <source>
        <dbReference type="Proteomes" id="UP000019225"/>
    </source>
</evidence>
<dbReference type="EMBL" id="CP007155">
    <property type="protein sequence ID" value="AHH97581.1"/>
    <property type="molecule type" value="Genomic_DNA"/>
</dbReference>